<keyword evidence="5" id="KW-1133">Transmembrane helix</keyword>
<dbReference type="FunFam" id="2.60.40.10:FF:000032">
    <property type="entry name" value="palladin isoform X1"/>
    <property type="match status" value="1"/>
</dbReference>
<feature type="region of interest" description="Disordered" evidence="4">
    <location>
        <begin position="1439"/>
        <end position="1479"/>
    </location>
</feature>
<keyword evidence="3" id="KW-0393">Immunoglobulin domain</keyword>
<dbReference type="InterPro" id="IPR013098">
    <property type="entry name" value="Ig_I-set"/>
</dbReference>
<feature type="region of interest" description="Disordered" evidence="4">
    <location>
        <begin position="941"/>
        <end position="969"/>
    </location>
</feature>
<dbReference type="InterPro" id="IPR003598">
    <property type="entry name" value="Ig_sub2"/>
</dbReference>
<keyword evidence="1" id="KW-0677">Repeat</keyword>
<dbReference type="GO" id="GO:0005886">
    <property type="term" value="C:plasma membrane"/>
    <property type="evidence" value="ECO:0007669"/>
    <property type="project" value="TreeGrafter"/>
</dbReference>
<dbReference type="InterPro" id="IPR036179">
    <property type="entry name" value="Ig-like_dom_sf"/>
</dbReference>
<dbReference type="GO" id="GO:0070593">
    <property type="term" value="P:dendrite self-avoidance"/>
    <property type="evidence" value="ECO:0007669"/>
    <property type="project" value="TreeGrafter"/>
</dbReference>
<feature type="compositionally biased region" description="Polar residues" evidence="4">
    <location>
        <begin position="941"/>
        <end position="951"/>
    </location>
</feature>
<dbReference type="EMBL" id="GDIQ01045647">
    <property type="protein sequence ID" value="JAN49090.1"/>
    <property type="molecule type" value="Transcribed_RNA"/>
</dbReference>
<dbReference type="SUPFAM" id="SSF48726">
    <property type="entry name" value="Immunoglobulin"/>
    <property type="match status" value="5"/>
</dbReference>
<dbReference type="PANTHER" id="PTHR10075:SF100">
    <property type="entry name" value="FASCICLIN-2"/>
    <property type="match status" value="1"/>
</dbReference>
<dbReference type="FunFam" id="2.60.40.10:FF:000026">
    <property type="entry name" value="roundabout homolog 2 isoform X1"/>
    <property type="match status" value="1"/>
</dbReference>
<dbReference type="PROSITE" id="PS50835">
    <property type="entry name" value="IG_LIKE"/>
    <property type="match status" value="5"/>
</dbReference>
<feature type="compositionally biased region" description="Polar residues" evidence="4">
    <location>
        <begin position="1183"/>
        <end position="1195"/>
    </location>
</feature>
<name>A0A0P6FND1_9CRUS</name>
<feature type="domain" description="Ig-like" evidence="7">
    <location>
        <begin position="35"/>
        <end position="137"/>
    </location>
</feature>
<dbReference type="GO" id="GO:0030424">
    <property type="term" value="C:axon"/>
    <property type="evidence" value="ECO:0007669"/>
    <property type="project" value="TreeGrafter"/>
</dbReference>
<feature type="transmembrane region" description="Helical" evidence="5">
    <location>
        <begin position="980"/>
        <end position="1002"/>
    </location>
</feature>
<dbReference type="GO" id="GO:0098632">
    <property type="term" value="F:cell-cell adhesion mediator activity"/>
    <property type="evidence" value="ECO:0007669"/>
    <property type="project" value="TreeGrafter"/>
</dbReference>
<feature type="compositionally biased region" description="Acidic residues" evidence="4">
    <location>
        <begin position="1460"/>
        <end position="1470"/>
    </location>
</feature>
<feature type="region of interest" description="Disordered" evidence="4">
    <location>
        <begin position="1163"/>
        <end position="1224"/>
    </location>
</feature>
<dbReference type="PANTHER" id="PTHR10075">
    <property type="entry name" value="BASIGIN RELATED"/>
    <property type="match status" value="1"/>
</dbReference>
<feature type="domain" description="Ig-like" evidence="7">
    <location>
        <begin position="143"/>
        <end position="237"/>
    </location>
</feature>
<evidence type="ECO:0000259" key="8">
    <source>
        <dbReference type="PROSITE" id="PS50853"/>
    </source>
</evidence>
<dbReference type="Gene3D" id="2.60.40.10">
    <property type="entry name" value="Immunoglobulins"/>
    <property type="match status" value="8"/>
</dbReference>
<evidence type="ECO:0000256" key="1">
    <source>
        <dbReference type="ARBA" id="ARBA00022737"/>
    </source>
</evidence>
<evidence type="ECO:0000256" key="4">
    <source>
        <dbReference type="SAM" id="MobiDB-lite"/>
    </source>
</evidence>
<dbReference type="InterPro" id="IPR003961">
    <property type="entry name" value="FN3_dom"/>
</dbReference>
<dbReference type="CDD" id="cd00063">
    <property type="entry name" value="FN3"/>
    <property type="match status" value="3"/>
</dbReference>
<feature type="domain" description="Ig-like" evidence="7">
    <location>
        <begin position="455"/>
        <end position="555"/>
    </location>
</feature>
<dbReference type="Pfam" id="PF00041">
    <property type="entry name" value="fn3"/>
    <property type="match status" value="2"/>
</dbReference>
<accession>A0A0P6FND1</accession>
<keyword evidence="6" id="KW-0732">Signal</keyword>
<feature type="compositionally biased region" description="Pro residues" evidence="4">
    <location>
        <begin position="1207"/>
        <end position="1218"/>
    </location>
</feature>
<feature type="compositionally biased region" description="Polar residues" evidence="4">
    <location>
        <begin position="1439"/>
        <end position="1450"/>
    </location>
</feature>
<feature type="chain" id="PRO_5007424598" evidence="6">
    <location>
        <begin position="30"/>
        <end position="1508"/>
    </location>
</feature>
<dbReference type="SMART" id="SM00409">
    <property type="entry name" value="IG"/>
    <property type="match status" value="5"/>
</dbReference>
<feature type="compositionally biased region" description="Polar residues" evidence="4">
    <location>
        <begin position="1094"/>
        <end position="1110"/>
    </location>
</feature>
<dbReference type="EMBL" id="GDIQ01084881">
    <property type="protein sequence ID" value="JAN09856.1"/>
    <property type="molecule type" value="Transcribed_RNA"/>
</dbReference>
<keyword evidence="5" id="KW-0812">Transmembrane</keyword>
<dbReference type="Pfam" id="PF13927">
    <property type="entry name" value="Ig_3"/>
    <property type="match status" value="3"/>
</dbReference>
<organism evidence="9">
    <name type="scientific">Daphnia magna</name>
    <dbReference type="NCBI Taxonomy" id="35525"/>
    <lineage>
        <taxon>Eukaryota</taxon>
        <taxon>Metazoa</taxon>
        <taxon>Ecdysozoa</taxon>
        <taxon>Arthropoda</taxon>
        <taxon>Crustacea</taxon>
        <taxon>Branchiopoda</taxon>
        <taxon>Diplostraca</taxon>
        <taxon>Cladocera</taxon>
        <taxon>Anomopoda</taxon>
        <taxon>Daphniidae</taxon>
        <taxon>Daphnia</taxon>
    </lineage>
</organism>
<feature type="domain" description="Ig-like" evidence="7">
    <location>
        <begin position="353"/>
        <end position="447"/>
    </location>
</feature>
<sequence length="1508" mass="162979">MRLTRNTASGWLIRLVLTAALLLWEYAAANGGKPPRITEHPSDVTVPRHDPVTLQCSADGYPTPVIEWYRDGEFIISSSSNSASSTTSTASSRILLPGGALFFLRVVHSRKENDAGVYWCLARNSQGVARSRNATLTIAHLQTEFRTMPQPVQGIAGDSVVLECEPPRGHPEPQIRWKKNGQSLELDLDLGVDSDRIRVEESGNLVITKLAASDQGRYVCVAQNTVGTRETSPVLLTVNVRPGVIRPPQDITALVGSDVNFECGVTGDPTPVVTWRRVDGSPMPANGRTRPVDHNKSGLVSVLRIERISASDSGRYLCNVENSLGSSSAWAQLTVLVPPTWDFGSTAGGNSQPNNSPLPKEARAHAGQTFTLDCPADGSPKPLIFWNREGRAQPYFANAADGDSQSRWSVLINGTLVIRDVRREDASALWCAAVNEAGSLMARTRLEVISISKPPPVVIEVGPANQTLPTKSPASLPCQAEGQPVKWTKDGRPLNVSLAMDTFNTGGSQGSHHSRISLSDSGLLMIDDLQLNDAGTYTCEVGEDDQFAAWTATLAVASPTNPNVVFYRSPSDPMALPGSPSQPRLLQKTSTSLTIGWQSGSRMGASTLLGYTIEVFNSAEDDYDGESARPRQGSWTWTGPFVQVKRSWRIVTRGLKADQFTLNDLQPATSYTFLVRAENNHGLSLPSPVSPWFTTLPATKHNGQGQWQSAAELEDVRLRLSAPRLRLDQARSINSTSVRLSWQLLDGDSDTTLDAIHVWYRRAEANNDSDDDETLNEEVVIPMNRIMSANHLGSFSHTLGALSPYTRYVFFLVPSFRNVLGQPSNSKMERTMEAVPAGPPLNLVVRQLNATSVLVQWLPPPIALRNGNITSYQISVALDGTNPRTLLANLTIPALPTSVVIGGLNTNTAYSIQAAAWTLMGLGPTSPPVVYRMEPVISSSATNVRSGSSPSLAKPSDDENSMGGSDSAPQGVTQVVQETWFILLLGGILLAILCLLVAALLVRRNLAKKKALSALSKSDPIVDASCHGMVGGVAGTVRGREAFWSRGWSTSIGNAKEMDAQATLLPHGVGTTAIMNRSLVPPPEYAELLGHGANQDQSQHQHPGQLSLSSFLPRRNPNVQQPHPAAYATTTLVAHRNNASNSQQHCVNHDPYVASCSAFSASDSSGYTTDELGDRCRRPYPSGISSKSRQSNGSNGVKPLPNLGELLPPPPRHPPPINPSQGIFDRQNSEALANHLAMKNASLNGPLPIHSSPALSKRNVISNAAANGQGANQARRSSSSPLAGGTSQHSATGSHGSHYTPDHYQTVGGQQYLPEQNDDVSDSESNEYAYAYHNPIENVRSTGMPSVNHDQCNIFYPRHNSYLRPFNSHQNHQGPKHLNTNMSSYDPQQPRSLTSHLLPNGSCFTDRVVQLGNIHSVESPRIPVKNFTNGPDFSYESSHNCHGFSNGQERSQSECHNFEADGDDEDDSGSDDVGCKGEVGCDHNDTESSLYAEADNYDVHLAAHQPRE</sequence>
<dbReference type="SUPFAM" id="SSF49265">
    <property type="entry name" value="Fibronectin type III"/>
    <property type="match status" value="2"/>
</dbReference>
<feature type="domain" description="Fibronectin type-III" evidence="8">
    <location>
        <begin position="723"/>
        <end position="834"/>
    </location>
</feature>
<keyword evidence="2" id="KW-1015">Disulfide bond</keyword>
<evidence type="ECO:0000259" key="7">
    <source>
        <dbReference type="PROSITE" id="PS50835"/>
    </source>
</evidence>
<dbReference type="OrthoDB" id="428111at2759"/>
<dbReference type="GO" id="GO:0007411">
    <property type="term" value="P:axon guidance"/>
    <property type="evidence" value="ECO:0007669"/>
    <property type="project" value="TreeGrafter"/>
</dbReference>
<dbReference type="InterPro" id="IPR013783">
    <property type="entry name" value="Ig-like_fold"/>
</dbReference>
<feature type="domain" description="Fibronectin type-III" evidence="8">
    <location>
        <begin position="839"/>
        <end position="936"/>
    </location>
</feature>
<keyword evidence="5" id="KW-0472">Membrane</keyword>
<feature type="region of interest" description="Disordered" evidence="4">
    <location>
        <begin position="1367"/>
        <end position="1397"/>
    </location>
</feature>
<dbReference type="FunFam" id="2.60.40.10:FF:000189">
    <property type="entry name" value="Neogenin isoform 3"/>
    <property type="match status" value="1"/>
</dbReference>
<feature type="region of interest" description="Disordered" evidence="4">
    <location>
        <begin position="1267"/>
        <end position="1323"/>
    </location>
</feature>
<evidence type="ECO:0000256" key="6">
    <source>
        <dbReference type="SAM" id="SignalP"/>
    </source>
</evidence>
<dbReference type="InterPro" id="IPR007110">
    <property type="entry name" value="Ig-like_dom"/>
</dbReference>
<evidence type="ECO:0000313" key="9">
    <source>
        <dbReference type="EMBL" id="JAN49090.1"/>
    </source>
</evidence>
<feature type="signal peptide" evidence="6">
    <location>
        <begin position="1"/>
        <end position="29"/>
    </location>
</feature>
<dbReference type="SMART" id="SM00408">
    <property type="entry name" value="IGc2"/>
    <property type="match status" value="5"/>
</dbReference>
<evidence type="ECO:0000256" key="5">
    <source>
        <dbReference type="SAM" id="Phobius"/>
    </source>
</evidence>
<feature type="region of interest" description="Disordered" evidence="4">
    <location>
        <begin position="1085"/>
        <end position="1122"/>
    </location>
</feature>
<evidence type="ECO:0000256" key="2">
    <source>
        <dbReference type="ARBA" id="ARBA00023157"/>
    </source>
</evidence>
<feature type="domain" description="Ig-like" evidence="7">
    <location>
        <begin position="242"/>
        <end position="334"/>
    </location>
</feature>
<keyword evidence="9" id="KW-0675">Receptor</keyword>
<dbReference type="SMART" id="SM00060">
    <property type="entry name" value="FN3"/>
    <property type="match status" value="3"/>
</dbReference>
<feature type="compositionally biased region" description="Polar residues" evidence="4">
    <location>
        <begin position="348"/>
        <end position="357"/>
    </location>
</feature>
<feature type="compositionally biased region" description="Polar residues" evidence="4">
    <location>
        <begin position="1275"/>
        <end position="1297"/>
    </location>
</feature>
<protein>
    <submittedName>
        <fullName evidence="9">Receptor-type tyrosine-protein phosphatase alpha</fullName>
    </submittedName>
</protein>
<dbReference type="Pfam" id="PF07679">
    <property type="entry name" value="I-set"/>
    <property type="match status" value="2"/>
</dbReference>
<dbReference type="InterPro" id="IPR036116">
    <property type="entry name" value="FN3_sf"/>
</dbReference>
<feature type="region of interest" description="Disordered" evidence="4">
    <location>
        <begin position="344"/>
        <end position="363"/>
    </location>
</feature>
<dbReference type="GO" id="GO:0007156">
    <property type="term" value="P:homophilic cell adhesion via plasma membrane adhesion molecules"/>
    <property type="evidence" value="ECO:0007669"/>
    <property type="project" value="TreeGrafter"/>
</dbReference>
<feature type="domain" description="Fibronectin type-III" evidence="8">
    <location>
        <begin position="579"/>
        <end position="698"/>
    </location>
</feature>
<dbReference type="InterPro" id="IPR003599">
    <property type="entry name" value="Ig_sub"/>
</dbReference>
<reference evidence="9" key="1">
    <citation type="submission" date="2015-10" db="EMBL/GenBank/DDBJ databases">
        <title>EvidentialGene: Evidence-directed Construction of Complete mRNA Transcriptomes without Genomes.</title>
        <authorList>
            <person name="Gilbert D.G."/>
        </authorList>
    </citation>
    <scope>NUCLEOTIDE SEQUENCE</scope>
</reference>
<proteinExistence type="predicted"/>
<evidence type="ECO:0000256" key="3">
    <source>
        <dbReference type="ARBA" id="ARBA00023319"/>
    </source>
</evidence>
<dbReference type="PROSITE" id="PS50853">
    <property type="entry name" value="FN3"/>
    <property type="match status" value="3"/>
</dbReference>